<sequence>MLGPGPVLALLELLVAIEVAQVNAAYTLYKNYSGSTFFDEWTFFGNYDNLTNGDTIWVNKSASSQLAYVNSAGRAIIKVDNASVVPYSYKRDSVRISTNTLFGIGSLWIYDAYHVPYGCSVWPAMWSVCANWPLNGEIDTFEGEEPTRCTCVSQIHTETGCIATGTSSTMTGNLTYSNCSTSANYNSGCTIKDPRETSYGADFATNGGGVWATEFASTGIKIWFFPRALVPSDLLATNTSAQPNPSGWGLPVANYPSQPSCDISTYFGPQKLTIDITMCGDWAGTASVYNQTCTLRQSCYLDNVLNASNYDTAYFELGSVRVYNDGSASATSTVVKTSSIHSATATGANTVASTTSSSASRASMVFGSQGVVASALVVVMMAFGAGLLW</sequence>
<dbReference type="PANTHER" id="PTHR10963:SF24">
    <property type="entry name" value="GLYCOSIDASE C21B10.07-RELATED"/>
    <property type="match status" value="1"/>
</dbReference>
<dbReference type="InterPro" id="IPR013320">
    <property type="entry name" value="ConA-like_dom_sf"/>
</dbReference>
<dbReference type="GO" id="GO:0009251">
    <property type="term" value="P:glucan catabolic process"/>
    <property type="evidence" value="ECO:0007669"/>
    <property type="project" value="TreeGrafter"/>
</dbReference>
<dbReference type="STRING" id="269621.A0A238FAJ8"/>
<dbReference type="InterPro" id="IPR050546">
    <property type="entry name" value="Glycosyl_Hydrlase_16"/>
</dbReference>
<feature type="chain" id="PRO_5012421172" evidence="2">
    <location>
        <begin position="25"/>
        <end position="389"/>
    </location>
</feature>
<proteinExistence type="predicted"/>
<name>A0A238FAJ8_9BASI</name>
<organism evidence="4 5">
    <name type="scientific">Microbotryum intermedium</name>
    <dbReference type="NCBI Taxonomy" id="269621"/>
    <lineage>
        <taxon>Eukaryota</taxon>
        <taxon>Fungi</taxon>
        <taxon>Dikarya</taxon>
        <taxon>Basidiomycota</taxon>
        <taxon>Pucciniomycotina</taxon>
        <taxon>Microbotryomycetes</taxon>
        <taxon>Microbotryales</taxon>
        <taxon>Microbotryaceae</taxon>
        <taxon>Microbotryum</taxon>
    </lineage>
</organism>
<accession>A0A238FAJ8</accession>
<feature type="transmembrane region" description="Helical" evidence="1">
    <location>
        <begin position="366"/>
        <end position="388"/>
    </location>
</feature>
<dbReference type="Gene3D" id="2.60.120.200">
    <property type="match status" value="1"/>
</dbReference>
<feature type="domain" description="GH16" evidence="3">
    <location>
        <begin position="27"/>
        <end position="291"/>
    </location>
</feature>
<keyword evidence="5" id="KW-1185">Reference proteome</keyword>
<dbReference type="InterPro" id="IPR000757">
    <property type="entry name" value="Beta-glucanase-like"/>
</dbReference>
<feature type="signal peptide" evidence="2">
    <location>
        <begin position="1"/>
        <end position="24"/>
    </location>
</feature>
<dbReference type="Pfam" id="PF26113">
    <property type="entry name" value="GH16_XgeA"/>
    <property type="match status" value="1"/>
</dbReference>
<gene>
    <name evidence="4" type="ORF">BQ2448_1591</name>
</gene>
<keyword evidence="2" id="KW-0732">Signal</keyword>
<dbReference type="GO" id="GO:0004553">
    <property type="term" value="F:hydrolase activity, hydrolyzing O-glycosyl compounds"/>
    <property type="evidence" value="ECO:0007669"/>
    <property type="project" value="InterPro"/>
</dbReference>
<dbReference type="OrthoDB" id="192832at2759"/>
<keyword evidence="1" id="KW-1133">Transmembrane helix</keyword>
<reference evidence="5" key="1">
    <citation type="submission" date="2016-09" db="EMBL/GenBank/DDBJ databases">
        <authorList>
            <person name="Jeantristanb JTB J.-T."/>
            <person name="Ricardo R."/>
        </authorList>
    </citation>
    <scope>NUCLEOTIDE SEQUENCE [LARGE SCALE GENOMIC DNA]</scope>
</reference>
<evidence type="ECO:0000313" key="4">
    <source>
        <dbReference type="EMBL" id="SCV70197.1"/>
    </source>
</evidence>
<dbReference type="Proteomes" id="UP000198372">
    <property type="component" value="Unassembled WGS sequence"/>
</dbReference>
<dbReference type="AlphaFoldDB" id="A0A238FAJ8"/>
<evidence type="ECO:0000256" key="2">
    <source>
        <dbReference type="SAM" id="SignalP"/>
    </source>
</evidence>
<dbReference type="SUPFAM" id="SSF49899">
    <property type="entry name" value="Concanavalin A-like lectins/glucanases"/>
    <property type="match status" value="1"/>
</dbReference>
<protein>
    <submittedName>
        <fullName evidence="4">BQ2448_1591 protein</fullName>
    </submittedName>
</protein>
<evidence type="ECO:0000259" key="3">
    <source>
        <dbReference type="PROSITE" id="PS51762"/>
    </source>
</evidence>
<evidence type="ECO:0000313" key="5">
    <source>
        <dbReference type="Proteomes" id="UP000198372"/>
    </source>
</evidence>
<evidence type="ECO:0000256" key="1">
    <source>
        <dbReference type="SAM" id="Phobius"/>
    </source>
</evidence>
<keyword evidence="1" id="KW-0472">Membrane</keyword>
<dbReference type="PANTHER" id="PTHR10963">
    <property type="entry name" value="GLYCOSYL HYDROLASE-RELATED"/>
    <property type="match status" value="1"/>
</dbReference>
<dbReference type="PROSITE" id="PS51762">
    <property type="entry name" value="GH16_2"/>
    <property type="match status" value="1"/>
</dbReference>
<keyword evidence="1" id="KW-0812">Transmembrane</keyword>
<dbReference type="EMBL" id="FMSP01000005">
    <property type="protein sequence ID" value="SCV70197.1"/>
    <property type="molecule type" value="Genomic_DNA"/>
</dbReference>